<feature type="domain" description="Roc" evidence="10">
    <location>
        <begin position="1"/>
        <end position="158"/>
    </location>
</feature>
<organism evidence="11">
    <name type="scientific">Heligmosomoides polygyrus</name>
    <name type="common">Parasitic roundworm</name>
    <dbReference type="NCBI Taxonomy" id="6339"/>
    <lineage>
        <taxon>Eukaryota</taxon>
        <taxon>Metazoa</taxon>
        <taxon>Ecdysozoa</taxon>
        <taxon>Nematoda</taxon>
        <taxon>Chromadorea</taxon>
        <taxon>Rhabditida</taxon>
        <taxon>Rhabditina</taxon>
        <taxon>Rhabditomorpha</taxon>
        <taxon>Strongyloidea</taxon>
        <taxon>Heligmosomidae</taxon>
        <taxon>Heligmosomoides</taxon>
    </lineage>
</organism>
<dbReference type="InterPro" id="IPR027417">
    <property type="entry name" value="P-loop_NTPase"/>
</dbReference>
<protein>
    <recommendedName>
        <fullName evidence="1">non-specific serine/threonine protein kinase</fullName>
        <ecNumber evidence="1">2.7.11.1</ecNumber>
    </recommendedName>
</protein>
<dbReference type="Gene3D" id="3.40.50.300">
    <property type="entry name" value="P-loop containing nucleotide triphosphate hydrolases"/>
    <property type="match status" value="1"/>
</dbReference>
<evidence type="ECO:0000259" key="10">
    <source>
        <dbReference type="PROSITE" id="PS51424"/>
    </source>
</evidence>
<keyword evidence="5" id="KW-0418">Kinase</keyword>
<dbReference type="InterPro" id="IPR000719">
    <property type="entry name" value="Prot_kinase_dom"/>
</dbReference>
<dbReference type="Pfam" id="PF00069">
    <property type="entry name" value="Pkinase"/>
    <property type="match status" value="1"/>
</dbReference>
<keyword evidence="12" id="KW-1185">Reference proteome</keyword>
<keyword evidence="4" id="KW-0547">Nucleotide-binding</keyword>
<evidence type="ECO:0000256" key="6">
    <source>
        <dbReference type="ARBA" id="ARBA00022840"/>
    </source>
</evidence>
<dbReference type="GO" id="GO:0007165">
    <property type="term" value="P:signal transduction"/>
    <property type="evidence" value="ECO:0007669"/>
    <property type="project" value="TreeGrafter"/>
</dbReference>
<dbReference type="GO" id="GO:0005524">
    <property type="term" value="F:ATP binding"/>
    <property type="evidence" value="ECO:0007669"/>
    <property type="project" value="UniProtKB-KW"/>
</dbReference>
<evidence type="ECO:0000256" key="2">
    <source>
        <dbReference type="ARBA" id="ARBA00022679"/>
    </source>
</evidence>
<keyword evidence="6" id="KW-0067">ATP-binding</keyword>
<dbReference type="SUPFAM" id="SSF56112">
    <property type="entry name" value="Protein kinase-like (PK-like)"/>
    <property type="match status" value="1"/>
</dbReference>
<sequence length="1357" mass="151912">GESVRIAEWKFEAKKPKGETALGPVSFSAWDFTGQREYHATHHYFLTRRTLYVVVWRVTDGEIALHDVQRWLINIQARAPNSCVVLVGTHVDQISSNPTKFPHGFLEEIDSKIRSRFMIVDADKHGLPRVLDLVLVNGKGKSDIKNLLNVIYNSGWEVRVGKERALDQQVPSAYIAILKVVRELHADLRKDSASAIMTCDQFRERIKQRIVSKFGRTFRDDIEFNGMCTFLHDSGEIIHFEDAGLRELIFVDPVWLADYLAAIVALRSPNRAAGVLSQDALVPLVKQFRCIDMGSPLRGALLDLLQKCELALPCLARLLIVPALLPDEYRLRADYNTACVRHPSLSPKREANGAAVSEAIFTFSFNAERQLRRLYAMSYIPAGFWSRLMTRIIGDENVMRAVESIFAARFPSDVSLLQRICDSHVKAEWIVWQTGIELFIKGHSVFVLKEFYAQAEVRDLDYTVLNVRTRDEQRRWRSFPLDHYTLVEMLFPAMRRGFSFASFFPVVCLLRERYSKAFFHCVLLCAPLFESLFNRTLFSVTVVDKGHKATMSTEGEGSTRLLALVVDLLDTLLEDWYPAIGTRFVHSSEGDLLVNRFVACSKCACEISTEVQRARDDAAITARKSSSSVKGSKTTGDISAMYTIHCFSIEECMLAGRGYGWLECPSHTGVHMKDIAPDTVFVDIESSLVIGADQLRRGRLLGRGAFGFVFRATVKLQSGELCEIAQKMLEPAGADKWRRDSLEFASRAYCTSRQELNLLSRLHHSNIVGLIGVCVSPLSLIVELAPLGALNQLLASHRKSGARLGLSVLRDSAVQVAKALEYLHAAHIIYRDLKSENVLAWRFPPPFGTQSDVLLKLGDYGISRTVMPSGGAKGFGGTEGFMAPEIVRFNGEEEYTQKVDCFSFGMFLYELITLKHPFEGQEHVKERLLEGARPVFLPHELLVPSPMLDLAIHCWATLPDNRPSSSQLVGYCSAPEFTHMLDVCELEEALPPYSVLPYHTGDDMDDPDDFEAQLWLGGKNLTVMSCTQYGWLDQKTIETPFRAKFTSRVRDTVWSCDESGEVTVFATSLHELTRLQLPSLSAPILILLRLSESNSVVLLATLESPFTIKNAAVVIQASSRQIWTGHSEGRISIHYLSQEDKFSFSSSLYLPEEDVTVRDIVTSRDGNNVWVTFEGGSRVFCWDVERRQIISSLDIRKVMPGSETIHTLDVELVEGNFVTAVALLECSDGAQLYVGTSKGLLVVTNALLLQPLSACRPYGGELTSICVVEGPRDDENNIKVRTTLSTTSSESGLGWVRERVSETLERFRGSPALAPGQGTAVVVTIGRAYRSLSHRFVSPTSLNDTYSIAIWRTEEWV</sequence>
<reference evidence="11 12" key="1">
    <citation type="submission" date="2018-11" db="EMBL/GenBank/DDBJ databases">
        <authorList>
            <consortium name="Pathogen Informatics"/>
        </authorList>
    </citation>
    <scope>NUCLEOTIDE SEQUENCE [LARGE SCALE GENOMIC DNA]</scope>
</reference>
<dbReference type="InterPro" id="IPR036322">
    <property type="entry name" value="WD40_repeat_dom_sf"/>
</dbReference>
<comment type="catalytic activity">
    <reaction evidence="7">
        <text>L-threonyl-[protein] + ATP = O-phospho-L-threonyl-[protein] + ADP + H(+)</text>
        <dbReference type="Rhea" id="RHEA:46608"/>
        <dbReference type="Rhea" id="RHEA-COMP:11060"/>
        <dbReference type="Rhea" id="RHEA-COMP:11605"/>
        <dbReference type="ChEBI" id="CHEBI:15378"/>
        <dbReference type="ChEBI" id="CHEBI:30013"/>
        <dbReference type="ChEBI" id="CHEBI:30616"/>
        <dbReference type="ChEBI" id="CHEBI:61977"/>
        <dbReference type="ChEBI" id="CHEBI:456216"/>
        <dbReference type="EC" id="2.7.11.1"/>
    </reaction>
</comment>
<feature type="domain" description="Protein kinase" evidence="9">
    <location>
        <begin position="695"/>
        <end position="977"/>
    </location>
</feature>
<evidence type="ECO:0000256" key="1">
    <source>
        <dbReference type="ARBA" id="ARBA00012513"/>
    </source>
</evidence>
<evidence type="ECO:0000313" key="13">
    <source>
        <dbReference type="WBParaSite" id="HPBE_0000004901-mRNA-1"/>
    </source>
</evidence>
<accession>A0A3P7TC01</accession>
<dbReference type="Gene3D" id="3.30.70.1390">
    <property type="entry name" value="ROC domain from the Parkinson's disease-associated leucine-rich repeat kinase 2"/>
    <property type="match status" value="1"/>
</dbReference>
<dbReference type="GO" id="GO:0005737">
    <property type="term" value="C:cytoplasm"/>
    <property type="evidence" value="ECO:0007669"/>
    <property type="project" value="TreeGrafter"/>
</dbReference>
<dbReference type="WBParaSite" id="HPBE_0000004901-mRNA-1">
    <property type="protein sequence ID" value="HPBE_0000004901-mRNA-1"/>
    <property type="gene ID" value="HPBE_0000004901"/>
</dbReference>
<evidence type="ECO:0000256" key="8">
    <source>
        <dbReference type="ARBA" id="ARBA00048679"/>
    </source>
</evidence>
<keyword evidence="2" id="KW-0808">Transferase</keyword>
<evidence type="ECO:0000256" key="4">
    <source>
        <dbReference type="ARBA" id="ARBA00022741"/>
    </source>
</evidence>
<name>A0A3P7TC01_HELPZ</name>
<evidence type="ECO:0000313" key="12">
    <source>
        <dbReference type="Proteomes" id="UP000050761"/>
    </source>
</evidence>
<dbReference type="InterPro" id="IPR020859">
    <property type="entry name" value="ROC"/>
</dbReference>
<evidence type="ECO:0000313" key="11">
    <source>
        <dbReference type="EMBL" id="VDO18381.1"/>
    </source>
</evidence>
<keyword evidence="3" id="KW-0677">Repeat</keyword>
<dbReference type="EC" id="2.7.11.1" evidence="1"/>
<dbReference type="Gene3D" id="1.10.510.10">
    <property type="entry name" value="Transferase(Phosphotransferase) domain 1"/>
    <property type="match status" value="1"/>
</dbReference>
<dbReference type="SUPFAM" id="SSF50978">
    <property type="entry name" value="WD40 repeat-like"/>
    <property type="match status" value="1"/>
</dbReference>
<dbReference type="FunFam" id="1.10.510.10:FF:001242">
    <property type="entry name" value="Leucine-rich repeat serine/threonine-protein kinase 1"/>
    <property type="match status" value="1"/>
</dbReference>
<comment type="catalytic activity">
    <reaction evidence="8">
        <text>L-seryl-[protein] + ATP = O-phospho-L-seryl-[protein] + ADP + H(+)</text>
        <dbReference type="Rhea" id="RHEA:17989"/>
        <dbReference type="Rhea" id="RHEA-COMP:9863"/>
        <dbReference type="Rhea" id="RHEA-COMP:11604"/>
        <dbReference type="ChEBI" id="CHEBI:15378"/>
        <dbReference type="ChEBI" id="CHEBI:29999"/>
        <dbReference type="ChEBI" id="CHEBI:30616"/>
        <dbReference type="ChEBI" id="CHEBI:83421"/>
        <dbReference type="ChEBI" id="CHEBI:456216"/>
        <dbReference type="EC" id="2.7.11.1"/>
    </reaction>
</comment>
<proteinExistence type="predicted"/>
<dbReference type="SMART" id="SM00220">
    <property type="entry name" value="S_TKc"/>
    <property type="match status" value="1"/>
</dbReference>
<evidence type="ECO:0000256" key="7">
    <source>
        <dbReference type="ARBA" id="ARBA00047899"/>
    </source>
</evidence>
<dbReference type="Pfam" id="PF16095">
    <property type="entry name" value="COR-A"/>
    <property type="match status" value="1"/>
</dbReference>
<dbReference type="SUPFAM" id="SSF52540">
    <property type="entry name" value="P-loop containing nucleoside triphosphate hydrolases"/>
    <property type="match status" value="1"/>
</dbReference>
<feature type="non-terminal residue" evidence="11">
    <location>
        <position position="1"/>
    </location>
</feature>
<dbReference type="InterPro" id="IPR050167">
    <property type="entry name" value="Ser_Thr_protein_kinase"/>
</dbReference>
<dbReference type="Proteomes" id="UP000050761">
    <property type="component" value="Unassembled WGS sequence"/>
</dbReference>
<dbReference type="EMBL" id="UZAH01000027">
    <property type="protein sequence ID" value="VDO18381.1"/>
    <property type="molecule type" value="Genomic_DNA"/>
</dbReference>
<evidence type="ECO:0000256" key="5">
    <source>
        <dbReference type="ARBA" id="ARBA00022777"/>
    </source>
</evidence>
<dbReference type="PROSITE" id="PS51424">
    <property type="entry name" value="ROC"/>
    <property type="match status" value="1"/>
</dbReference>
<dbReference type="OrthoDB" id="10252328at2759"/>
<dbReference type="PROSITE" id="PS50011">
    <property type="entry name" value="PROTEIN_KINASE_DOM"/>
    <property type="match status" value="1"/>
</dbReference>
<dbReference type="Pfam" id="PF08477">
    <property type="entry name" value="Roc"/>
    <property type="match status" value="1"/>
</dbReference>
<gene>
    <name evidence="11" type="ORF">HPBE_LOCUS50</name>
</gene>
<reference evidence="13" key="2">
    <citation type="submission" date="2019-09" db="UniProtKB">
        <authorList>
            <consortium name="WormBaseParasite"/>
        </authorList>
    </citation>
    <scope>IDENTIFICATION</scope>
</reference>
<dbReference type="InterPro" id="IPR011009">
    <property type="entry name" value="Kinase-like_dom_sf"/>
</dbReference>
<evidence type="ECO:0000259" key="9">
    <source>
        <dbReference type="PROSITE" id="PS50011"/>
    </source>
</evidence>
<dbReference type="InterPro" id="IPR032171">
    <property type="entry name" value="COR-A"/>
</dbReference>
<evidence type="ECO:0000256" key="3">
    <source>
        <dbReference type="ARBA" id="ARBA00022737"/>
    </source>
</evidence>
<dbReference type="GO" id="GO:0004672">
    <property type="term" value="F:protein kinase activity"/>
    <property type="evidence" value="ECO:0007669"/>
    <property type="project" value="InterPro"/>
</dbReference>
<dbReference type="PANTHER" id="PTHR23257">
    <property type="entry name" value="SERINE-THREONINE PROTEIN KINASE"/>
    <property type="match status" value="1"/>
</dbReference>
<dbReference type="PANTHER" id="PTHR23257:SF958">
    <property type="entry name" value="SERINE_THREONINE-PROTEIN KINASE WNK4"/>
    <property type="match status" value="1"/>
</dbReference>